<feature type="transmembrane region" description="Helical" evidence="1">
    <location>
        <begin position="7"/>
        <end position="26"/>
    </location>
</feature>
<accession>A0A917EV45</accession>
<name>A0A917EV45_HALAA</name>
<comment type="caution">
    <text evidence="2">The sequence shown here is derived from an EMBL/GenBank/DDBJ whole genome shotgun (WGS) entry which is preliminary data.</text>
</comment>
<keyword evidence="1" id="KW-1133">Transmembrane helix</keyword>
<proteinExistence type="predicted"/>
<gene>
    <name evidence="2" type="ORF">GCM10010954_13900</name>
</gene>
<evidence type="ECO:0000313" key="3">
    <source>
        <dbReference type="Proteomes" id="UP000660110"/>
    </source>
</evidence>
<organism evidence="2 3">
    <name type="scientific">Halobacillus andaensis</name>
    <dbReference type="NCBI Taxonomy" id="1176239"/>
    <lineage>
        <taxon>Bacteria</taxon>
        <taxon>Bacillati</taxon>
        <taxon>Bacillota</taxon>
        <taxon>Bacilli</taxon>
        <taxon>Bacillales</taxon>
        <taxon>Bacillaceae</taxon>
        <taxon>Halobacillus</taxon>
    </lineage>
</organism>
<protein>
    <submittedName>
        <fullName evidence="2">Uncharacterized protein</fullName>
    </submittedName>
</protein>
<evidence type="ECO:0000256" key="1">
    <source>
        <dbReference type="SAM" id="Phobius"/>
    </source>
</evidence>
<evidence type="ECO:0000313" key="2">
    <source>
        <dbReference type="EMBL" id="GGF16497.1"/>
    </source>
</evidence>
<feature type="transmembrane region" description="Helical" evidence="1">
    <location>
        <begin position="125"/>
        <end position="147"/>
    </location>
</feature>
<dbReference type="EMBL" id="BMEL01000001">
    <property type="protein sequence ID" value="GGF16497.1"/>
    <property type="molecule type" value="Genomic_DNA"/>
</dbReference>
<keyword evidence="1" id="KW-0812">Transmembrane</keyword>
<reference evidence="2" key="2">
    <citation type="submission" date="2020-09" db="EMBL/GenBank/DDBJ databases">
        <authorList>
            <person name="Sun Q."/>
            <person name="Zhou Y."/>
        </authorList>
    </citation>
    <scope>NUCLEOTIDE SEQUENCE</scope>
    <source>
        <strain evidence="2">CGMCC 1.12153</strain>
    </source>
</reference>
<reference evidence="2" key="1">
    <citation type="journal article" date="2014" name="Int. J. Syst. Evol. Microbiol.">
        <title>Complete genome sequence of Corynebacterium casei LMG S-19264T (=DSM 44701T), isolated from a smear-ripened cheese.</title>
        <authorList>
            <consortium name="US DOE Joint Genome Institute (JGI-PGF)"/>
            <person name="Walter F."/>
            <person name="Albersmeier A."/>
            <person name="Kalinowski J."/>
            <person name="Ruckert C."/>
        </authorList>
    </citation>
    <scope>NUCLEOTIDE SEQUENCE</scope>
    <source>
        <strain evidence="2">CGMCC 1.12153</strain>
    </source>
</reference>
<feature type="transmembrane region" description="Helical" evidence="1">
    <location>
        <begin position="61"/>
        <end position="80"/>
    </location>
</feature>
<keyword evidence="1" id="KW-0472">Membrane</keyword>
<feature type="transmembrane region" description="Helical" evidence="1">
    <location>
        <begin position="32"/>
        <end position="54"/>
    </location>
</feature>
<keyword evidence="3" id="KW-1185">Reference proteome</keyword>
<feature type="transmembrane region" description="Helical" evidence="1">
    <location>
        <begin position="92"/>
        <end position="113"/>
    </location>
</feature>
<dbReference type="Proteomes" id="UP000660110">
    <property type="component" value="Unassembled WGS sequence"/>
</dbReference>
<dbReference type="AlphaFoldDB" id="A0A917EV45"/>
<sequence>MTERQWIWINVGNIIAFLMFVLLSLSTEGQRAIVVLTETIGVLALVFAIITLIYGKAEFKWFAVCGIACLAPWVVFAIGYETGITATTNYYHLGFMLFYIVMIASIVFLKISFQKLHDEFKLIPVFLLFFHAILLIYIMVIHIWWLLPF</sequence>